<protein>
    <recommendedName>
        <fullName evidence="1">AbiJ-NTD3 domain-containing protein</fullName>
    </recommendedName>
</protein>
<reference evidence="2 3" key="1">
    <citation type="submission" date="2018-08" db="EMBL/GenBank/DDBJ databases">
        <title>Recombination of ecologically and evolutionarily significant loci maintains genetic cohesion in the Pseudomonas syringae species complex.</title>
        <authorList>
            <person name="Dillon M."/>
            <person name="Thakur S."/>
            <person name="Almeida R.N.D."/>
            <person name="Weir B.S."/>
            <person name="Guttman D.S."/>
        </authorList>
    </citation>
    <scope>NUCLEOTIDE SEQUENCE [LARGE SCALE GENOMIC DNA]</scope>
    <source>
        <strain evidence="2 3">ICMP 3402</strain>
    </source>
</reference>
<proteinExistence type="predicted"/>
<feature type="domain" description="AbiJ-NTD3" evidence="1">
    <location>
        <begin position="177"/>
        <end position="341"/>
    </location>
</feature>
<gene>
    <name evidence="2" type="ORF">ALP33_101626</name>
</gene>
<dbReference type="EMBL" id="RBTW01000085">
    <property type="protein sequence ID" value="RMU21330.1"/>
    <property type="molecule type" value="Genomic_DNA"/>
</dbReference>
<evidence type="ECO:0000313" key="2">
    <source>
        <dbReference type="EMBL" id="RMU21330.1"/>
    </source>
</evidence>
<name>A0AB37RCS5_PSEAV</name>
<evidence type="ECO:0000259" key="1">
    <source>
        <dbReference type="Pfam" id="PF18860"/>
    </source>
</evidence>
<dbReference type="AlphaFoldDB" id="A0AB37RCS5"/>
<dbReference type="Proteomes" id="UP000271817">
    <property type="component" value="Unassembled WGS sequence"/>
</dbReference>
<sequence>MHWLRRTRGCCQTWALPYLTSPRLGNRRLMCISDSRKGTALKTFATSYLTGLSYCKSAQKSHLAVVASEHRHQHERLRMPRTQQNLVSLRDTFSQILGNQKDHYTDTRIPELLSRLGLDDCTEYNSKRRHLEKAVEAAGDTQMVAAAQRALELLGFEVHERDQLQELVWDDGTAPVIPGRYRRELAERLNTIDLYMDRTSFEQVLSEFWRIDTISFVDLLRPTPTLRQEIVRHYIENPDWDTVTLFDKLGAFQSSHARFGRFVEALASSRVLPSEPAQRKFIGIVNDILKACGVHIVVGMGEDAFLTACLAYVGSGKQSSPKNLIFASTTKPDLRLGNALDNDIEVVNGIEDVLIYDRPIGSSGLLWRELQAWYAQTYGVDEDQAKNRLYQRLKNCLPKSSPPQRLAFSSFFKAFTTAIPELPVLLPEVWFHWDPLTVSRRGKEALLRSRMDFLLLLPGGVRVVIEVDGKHHYSAPDGRSSPRLYAEMMAADRALRLVGYEVYRFGASELLEPNAEEVLIGFYRSLFERYSLYTAP</sequence>
<comment type="caution">
    <text evidence="2">The sequence shown here is derived from an EMBL/GenBank/DDBJ whole genome shotgun (WGS) entry which is preliminary data.</text>
</comment>
<dbReference type="Pfam" id="PF18860">
    <property type="entry name" value="AbiJ_NTD3"/>
    <property type="match status" value="1"/>
</dbReference>
<evidence type="ECO:0000313" key="3">
    <source>
        <dbReference type="Proteomes" id="UP000271817"/>
    </source>
</evidence>
<accession>A0AB37RCS5</accession>
<organism evidence="2 3">
    <name type="scientific">Pseudomonas amygdali pv. lachrymans</name>
    <name type="common">Pseudomonas syringae pv. lachrymans</name>
    <dbReference type="NCBI Taxonomy" id="53707"/>
    <lineage>
        <taxon>Bacteria</taxon>
        <taxon>Pseudomonadati</taxon>
        <taxon>Pseudomonadota</taxon>
        <taxon>Gammaproteobacteria</taxon>
        <taxon>Pseudomonadales</taxon>
        <taxon>Pseudomonadaceae</taxon>
        <taxon>Pseudomonas</taxon>
        <taxon>Pseudomonas amygdali</taxon>
    </lineage>
</organism>
<dbReference type="InterPro" id="IPR041427">
    <property type="entry name" value="AbiJ-NTD3"/>
</dbReference>